<dbReference type="CDD" id="cd06580">
    <property type="entry name" value="TM_PBP1_transp_TpRbsC_like"/>
    <property type="match status" value="1"/>
</dbReference>
<feature type="transmembrane region" description="Helical" evidence="6">
    <location>
        <begin position="137"/>
        <end position="158"/>
    </location>
</feature>
<name>A0ABU3H9T2_9BACL</name>
<evidence type="ECO:0000256" key="5">
    <source>
        <dbReference type="ARBA" id="ARBA00023136"/>
    </source>
</evidence>
<organism evidence="7 8">
    <name type="scientific">Paenibacillus forsythiae</name>
    <dbReference type="NCBI Taxonomy" id="365616"/>
    <lineage>
        <taxon>Bacteria</taxon>
        <taxon>Bacillati</taxon>
        <taxon>Bacillota</taxon>
        <taxon>Bacilli</taxon>
        <taxon>Bacillales</taxon>
        <taxon>Paenibacillaceae</taxon>
        <taxon>Paenibacillus</taxon>
    </lineage>
</organism>
<evidence type="ECO:0000256" key="4">
    <source>
        <dbReference type="ARBA" id="ARBA00022989"/>
    </source>
</evidence>
<dbReference type="PANTHER" id="PTHR47089">
    <property type="entry name" value="ABC TRANSPORTER, PERMEASE PROTEIN"/>
    <property type="match status" value="1"/>
</dbReference>
<feature type="transmembrane region" description="Helical" evidence="6">
    <location>
        <begin position="87"/>
        <end position="104"/>
    </location>
</feature>
<feature type="transmembrane region" description="Helical" evidence="6">
    <location>
        <begin position="239"/>
        <end position="257"/>
    </location>
</feature>
<evidence type="ECO:0000256" key="3">
    <source>
        <dbReference type="ARBA" id="ARBA00022692"/>
    </source>
</evidence>
<dbReference type="Pfam" id="PF02653">
    <property type="entry name" value="BPD_transp_2"/>
    <property type="match status" value="1"/>
</dbReference>
<protein>
    <submittedName>
        <fullName evidence="7">Simple sugar transport system permease protein</fullName>
    </submittedName>
</protein>
<evidence type="ECO:0000313" key="7">
    <source>
        <dbReference type="EMBL" id="MDT3427582.1"/>
    </source>
</evidence>
<keyword evidence="3 6" id="KW-0812">Transmembrane</keyword>
<evidence type="ECO:0000256" key="6">
    <source>
        <dbReference type="SAM" id="Phobius"/>
    </source>
</evidence>
<accession>A0ABU3H9T2</accession>
<evidence type="ECO:0000256" key="2">
    <source>
        <dbReference type="ARBA" id="ARBA00022475"/>
    </source>
</evidence>
<feature type="transmembrane region" description="Helical" evidence="6">
    <location>
        <begin position="192"/>
        <end position="214"/>
    </location>
</feature>
<dbReference type="EMBL" id="JAUSUY010000013">
    <property type="protein sequence ID" value="MDT3427582.1"/>
    <property type="molecule type" value="Genomic_DNA"/>
</dbReference>
<evidence type="ECO:0000256" key="1">
    <source>
        <dbReference type="ARBA" id="ARBA00004651"/>
    </source>
</evidence>
<dbReference type="PANTHER" id="PTHR47089:SF1">
    <property type="entry name" value="GUANOSINE ABC TRANSPORTER PERMEASE PROTEIN NUPP"/>
    <property type="match status" value="1"/>
</dbReference>
<feature type="transmembrane region" description="Helical" evidence="6">
    <location>
        <begin position="51"/>
        <end position="75"/>
    </location>
</feature>
<proteinExistence type="predicted"/>
<feature type="transmembrane region" description="Helical" evidence="6">
    <location>
        <begin position="110"/>
        <end position="130"/>
    </location>
</feature>
<comment type="caution">
    <text evidence="7">The sequence shown here is derived from an EMBL/GenBank/DDBJ whole genome shotgun (WGS) entry which is preliminary data.</text>
</comment>
<keyword evidence="7" id="KW-0762">Sugar transport</keyword>
<comment type="subcellular location">
    <subcellularLocation>
        <location evidence="1">Cell membrane</location>
        <topology evidence="1">Multi-pass membrane protein</topology>
    </subcellularLocation>
</comment>
<gene>
    <name evidence="7" type="ORF">J2Z22_003145</name>
</gene>
<evidence type="ECO:0000313" key="8">
    <source>
        <dbReference type="Proteomes" id="UP001248709"/>
    </source>
</evidence>
<keyword evidence="7" id="KW-0813">Transport</keyword>
<keyword evidence="2" id="KW-1003">Cell membrane</keyword>
<dbReference type="InterPro" id="IPR001851">
    <property type="entry name" value="ABC_transp_permease"/>
</dbReference>
<feature type="transmembrane region" description="Helical" evidence="6">
    <location>
        <begin position="12"/>
        <end position="31"/>
    </location>
</feature>
<keyword evidence="4 6" id="KW-1133">Transmembrane helix</keyword>
<dbReference type="Proteomes" id="UP001248709">
    <property type="component" value="Unassembled WGS sequence"/>
</dbReference>
<dbReference type="RefSeq" id="WP_376717960.1">
    <property type="nucleotide sequence ID" value="NZ_JAUSUY010000013.1"/>
</dbReference>
<feature type="transmembrane region" description="Helical" evidence="6">
    <location>
        <begin position="323"/>
        <end position="342"/>
    </location>
</feature>
<keyword evidence="5 6" id="KW-0472">Membrane</keyword>
<keyword evidence="8" id="KW-1185">Reference proteome</keyword>
<reference evidence="7 8" key="1">
    <citation type="submission" date="2023-07" db="EMBL/GenBank/DDBJ databases">
        <title>Genomic Encyclopedia of Type Strains, Phase IV (KMG-IV): sequencing the most valuable type-strain genomes for metagenomic binning, comparative biology and taxonomic classification.</title>
        <authorList>
            <person name="Goeker M."/>
        </authorList>
    </citation>
    <scope>NUCLEOTIDE SEQUENCE [LARGE SCALE GENOMIC DNA]</scope>
    <source>
        <strain evidence="7 8">T98</strain>
    </source>
</reference>
<sequence length="355" mass="37679">MKNWKPLLHSMIQPIVAMLCGIAAGAIVISFTGESIMEAYQELWRGAFGSLYFISSTLTRATPIILCGLGIAFAFRTGLFNMGAEGQMVLGGLAAALTALYIPGSGWVKLAVALCAGFAAGGLWSVLAAWMDMKYKVNLLISTLLMNYIATLFAGYIVSGPFKDTSGSAGLSQTSMIVQGAWLPKLVDGMSVHAGFLLAAGLTICSVLLFRYTIIGYEVKMLGQNPSFALYGGINRLKLMLFSMLASGGLAGLAGGVEVLGMQYRFVDGALTMPGYAWTALMAALLANAHPAGTAVCSVLLAALQTGAAGMERNTNIPVELSTVIQAVLILFISVKFSYSFMRRRKVRGKYESNH</sequence>